<keyword evidence="4" id="KW-0472">Membrane</keyword>
<dbReference type="InterPro" id="IPR029787">
    <property type="entry name" value="Nucleotide_cyclase"/>
</dbReference>
<evidence type="ECO:0000313" key="9">
    <source>
        <dbReference type="Proteomes" id="UP001524318"/>
    </source>
</evidence>
<feature type="domain" description="HAMP" evidence="6">
    <location>
        <begin position="258"/>
        <end position="310"/>
    </location>
</feature>
<evidence type="ECO:0000256" key="1">
    <source>
        <dbReference type="ARBA" id="ARBA00022692"/>
    </source>
</evidence>
<dbReference type="SMART" id="SM00267">
    <property type="entry name" value="GGDEF"/>
    <property type="match status" value="1"/>
</dbReference>
<evidence type="ECO:0000256" key="4">
    <source>
        <dbReference type="SAM" id="Phobius"/>
    </source>
</evidence>
<reference evidence="8 9" key="1">
    <citation type="submission" date="2022-06" db="EMBL/GenBank/DDBJ databases">
        <title>Pseudarthrobacter sp. strain RMG13 Genome sequencing and assembly.</title>
        <authorList>
            <person name="Kim I."/>
        </authorList>
    </citation>
    <scope>NUCLEOTIDE SEQUENCE [LARGE SCALE GENOMIC DNA]</scope>
    <source>
        <strain evidence="8 9">RMG13</strain>
    </source>
</reference>
<dbReference type="CDD" id="cd01949">
    <property type="entry name" value="GGDEF"/>
    <property type="match status" value="1"/>
</dbReference>
<feature type="domain" description="GGDEF" evidence="7">
    <location>
        <begin position="347"/>
        <end position="479"/>
    </location>
</feature>
<evidence type="ECO:0000259" key="6">
    <source>
        <dbReference type="PROSITE" id="PS50885"/>
    </source>
</evidence>
<dbReference type="PROSITE" id="PS50885">
    <property type="entry name" value="HAMP"/>
    <property type="match status" value="1"/>
</dbReference>
<evidence type="ECO:0000259" key="5">
    <source>
        <dbReference type="PROSITE" id="PS50883"/>
    </source>
</evidence>
<keyword evidence="9" id="KW-1185">Reference proteome</keyword>
<dbReference type="RefSeq" id="WP_254753170.1">
    <property type="nucleotide sequence ID" value="NZ_JANCLV010000025.1"/>
</dbReference>
<comment type="caution">
    <text evidence="8">The sequence shown here is derived from an EMBL/GenBank/DDBJ whole genome shotgun (WGS) entry which is preliminary data.</text>
</comment>
<dbReference type="Gene3D" id="3.20.20.450">
    <property type="entry name" value="EAL domain"/>
    <property type="match status" value="1"/>
</dbReference>
<evidence type="ECO:0000256" key="3">
    <source>
        <dbReference type="SAM" id="MobiDB-lite"/>
    </source>
</evidence>
<dbReference type="SUPFAM" id="SSF158472">
    <property type="entry name" value="HAMP domain-like"/>
    <property type="match status" value="1"/>
</dbReference>
<dbReference type="CDD" id="cd06225">
    <property type="entry name" value="HAMP"/>
    <property type="match status" value="1"/>
</dbReference>
<sequence>MMAERGPVNGDKGYGAPFTNISADCPSNSPDEGGGRRPDLGPAVVLPRVRAGAPFRTWSLQREWSWVFLLMFLAVLFGAAATVVGIREVMNEVRSAASRLHAEAEVVAGLRGALVAHEQAGLLVLSDAPSDRAAYVQGQQHLAGLFENAAIVLPVEMGMRADVQEARRAWQENLVAHGLWAGQFQTPGVDRTAEAAAFTAAGARIRAQVDGIDRSSRESLNSGLASSGRLEQLVIAARTTLFCLTAAAILYFRRRMIKYLIQPLEDLHRGVARLRNGEYGHRISVVRRDEIGELAQGFNSLAAAVNDSHEELIRRATHDPLTGLANRAALTERLATAFCPHSDLLPHQVGLLFIDVDNFKDVNDSLGHDAGDDLLIGVAARLKSCVRPHDMVTRLGGDEFAIIMTQVEYPGTGAVAARIHKAMRKPFHLGKDRLLVTVSMGATHKRPETKDPTTLMREADFAMYMAKHGGKNRYQLFDAEGYDHMAYRAALKTDLAAATSAGQLRIDYQPIADLDTGTILGAEALVRWHHPTRGILSPAEFVHLAEETGDIDAIGSWVLETATQQAATWRRNLPGCADLWIAVNLSPLQLRNPRSLAAIKDILSRPATQVANVILEITETALARNIEGGITALTELKALGARIAIDDFGTGFSSLSTLAALPADILKIDRSFLRAQEDKPLSTAMLEGILGLAHKLSLDVIAEGIEEPEQLHLLRDLGCTMGQGYHLSRPGPPQMMEALLLAQAPIPAAS</sequence>
<evidence type="ECO:0000313" key="8">
    <source>
        <dbReference type="EMBL" id="MCP9002021.1"/>
    </source>
</evidence>
<dbReference type="InterPro" id="IPR003660">
    <property type="entry name" value="HAMP_dom"/>
</dbReference>
<feature type="compositionally biased region" description="Polar residues" evidence="3">
    <location>
        <begin position="19"/>
        <end position="30"/>
    </location>
</feature>
<dbReference type="PROSITE" id="PS50883">
    <property type="entry name" value="EAL"/>
    <property type="match status" value="1"/>
</dbReference>
<evidence type="ECO:0000259" key="7">
    <source>
        <dbReference type="PROSITE" id="PS50887"/>
    </source>
</evidence>
<dbReference type="SMART" id="SM00304">
    <property type="entry name" value="HAMP"/>
    <property type="match status" value="1"/>
</dbReference>
<accession>A0ABT1LXX9</accession>
<feature type="region of interest" description="Disordered" evidence="3">
    <location>
        <begin position="1"/>
        <end position="40"/>
    </location>
</feature>
<dbReference type="Proteomes" id="UP001524318">
    <property type="component" value="Unassembled WGS sequence"/>
</dbReference>
<dbReference type="PANTHER" id="PTHR44757">
    <property type="entry name" value="DIGUANYLATE CYCLASE DGCP"/>
    <property type="match status" value="1"/>
</dbReference>
<dbReference type="Pfam" id="PF00990">
    <property type="entry name" value="GGDEF"/>
    <property type="match status" value="1"/>
</dbReference>
<dbReference type="EMBL" id="JANCLV010000025">
    <property type="protein sequence ID" value="MCP9002021.1"/>
    <property type="molecule type" value="Genomic_DNA"/>
</dbReference>
<dbReference type="InterPro" id="IPR000160">
    <property type="entry name" value="GGDEF_dom"/>
</dbReference>
<feature type="transmembrane region" description="Helical" evidence="4">
    <location>
        <begin position="64"/>
        <end position="86"/>
    </location>
</feature>
<dbReference type="Pfam" id="PF00672">
    <property type="entry name" value="HAMP"/>
    <property type="match status" value="1"/>
</dbReference>
<dbReference type="SUPFAM" id="SSF55073">
    <property type="entry name" value="Nucleotide cyclase"/>
    <property type="match status" value="1"/>
</dbReference>
<dbReference type="InterPro" id="IPR035919">
    <property type="entry name" value="EAL_sf"/>
</dbReference>
<dbReference type="PANTHER" id="PTHR44757:SF2">
    <property type="entry name" value="BIOFILM ARCHITECTURE MAINTENANCE PROTEIN MBAA"/>
    <property type="match status" value="1"/>
</dbReference>
<dbReference type="PROSITE" id="PS50887">
    <property type="entry name" value="GGDEF"/>
    <property type="match status" value="1"/>
</dbReference>
<keyword evidence="1 4" id="KW-0812">Transmembrane</keyword>
<dbReference type="NCBIfam" id="TIGR00254">
    <property type="entry name" value="GGDEF"/>
    <property type="match status" value="1"/>
</dbReference>
<dbReference type="InterPro" id="IPR001633">
    <property type="entry name" value="EAL_dom"/>
</dbReference>
<dbReference type="Gene3D" id="3.30.70.270">
    <property type="match status" value="1"/>
</dbReference>
<protein>
    <submittedName>
        <fullName evidence="8">EAL domain-containing protein</fullName>
    </submittedName>
</protein>
<name>A0ABT1LXX9_9MICC</name>
<dbReference type="SMART" id="SM00052">
    <property type="entry name" value="EAL"/>
    <property type="match status" value="1"/>
</dbReference>
<keyword evidence="2 4" id="KW-1133">Transmembrane helix</keyword>
<dbReference type="InterPro" id="IPR052155">
    <property type="entry name" value="Biofilm_reg_signaling"/>
</dbReference>
<dbReference type="Pfam" id="PF00563">
    <property type="entry name" value="EAL"/>
    <property type="match status" value="1"/>
</dbReference>
<evidence type="ECO:0000256" key="2">
    <source>
        <dbReference type="ARBA" id="ARBA00022989"/>
    </source>
</evidence>
<gene>
    <name evidence="8" type="ORF">NFC73_20160</name>
</gene>
<feature type="domain" description="EAL" evidence="5">
    <location>
        <begin position="488"/>
        <end position="744"/>
    </location>
</feature>
<dbReference type="InterPro" id="IPR043128">
    <property type="entry name" value="Rev_trsase/Diguanyl_cyclase"/>
</dbReference>
<dbReference type="CDD" id="cd01948">
    <property type="entry name" value="EAL"/>
    <property type="match status" value="1"/>
</dbReference>
<proteinExistence type="predicted"/>
<dbReference type="SUPFAM" id="SSF141868">
    <property type="entry name" value="EAL domain-like"/>
    <property type="match status" value="1"/>
</dbReference>
<dbReference type="Gene3D" id="6.10.340.10">
    <property type="match status" value="1"/>
</dbReference>
<organism evidence="8 9">
    <name type="scientific">Pseudarthrobacter humi</name>
    <dbReference type="NCBI Taxonomy" id="2952523"/>
    <lineage>
        <taxon>Bacteria</taxon>
        <taxon>Bacillati</taxon>
        <taxon>Actinomycetota</taxon>
        <taxon>Actinomycetes</taxon>
        <taxon>Micrococcales</taxon>
        <taxon>Micrococcaceae</taxon>
        <taxon>Pseudarthrobacter</taxon>
    </lineage>
</organism>